<organism evidence="2 3">
    <name type="scientific">Glonium stellatum</name>
    <dbReference type="NCBI Taxonomy" id="574774"/>
    <lineage>
        <taxon>Eukaryota</taxon>
        <taxon>Fungi</taxon>
        <taxon>Dikarya</taxon>
        <taxon>Ascomycota</taxon>
        <taxon>Pezizomycotina</taxon>
        <taxon>Dothideomycetes</taxon>
        <taxon>Pleosporomycetidae</taxon>
        <taxon>Gloniales</taxon>
        <taxon>Gloniaceae</taxon>
        <taxon>Glonium</taxon>
    </lineage>
</organism>
<gene>
    <name evidence="2" type="ORF">AOQ84DRAFT_306614</name>
</gene>
<protein>
    <submittedName>
        <fullName evidence="2">Putative pathogenesis associated protein Cap20</fullName>
    </submittedName>
</protein>
<dbReference type="AlphaFoldDB" id="A0A8E2EMN9"/>
<proteinExistence type="predicted"/>
<dbReference type="OrthoDB" id="376826at2759"/>
<feature type="compositionally biased region" description="Polar residues" evidence="1">
    <location>
        <begin position="7"/>
        <end position="17"/>
    </location>
</feature>
<name>A0A8E2EMN9_9PEZI</name>
<evidence type="ECO:0000313" key="2">
    <source>
        <dbReference type="EMBL" id="OCL01479.1"/>
    </source>
</evidence>
<feature type="region of interest" description="Disordered" evidence="1">
    <location>
        <begin position="1"/>
        <end position="25"/>
    </location>
</feature>
<sequence length="192" mass="20837">MPHAEQESSSSTMSAPMTNGEKPHSKVLSHITSYPVVSDSISYYKSNPYGQKSINLASTCYSKFAAPVLPYLQGPYSYVAPYVEKADSLADDGLAKVDTTFPIVKEDTNKIKGTVIDYASFPLRLAGQGKEYVLGTFNDQYSKTRGHDGIVKLALAAISTELKVGHDALNLVMSYWAKGKETAQKKAGEAKN</sequence>
<dbReference type="Proteomes" id="UP000250140">
    <property type="component" value="Unassembled WGS sequence"/>
</dbReference>
<reference evidence="2 3" key="1">
    <citation type="journal article" date="2016" name="Nat. Commun.">
        <title>Ectomycorrhizal ecology is imprinted in the genome of the dominant symbiotic fungus Cenococcum geophilum.</title>
        <authorList>
            <consortium name="DOE Joint Genome Institute"/>
            <person name="Peter M."/>
            <person name="Kohler A."/>
            <person name="Ohm R.A."/>
            <person name="Kuo A."/>
            <person name="Krutzmann J."/>
            <person name="Morin E."/>
            <person name="Arend M."/>
            <person name="Barry K.W."/>
            <person name="Binder M."/>
            <person name="Choi C."/>
            <person name="Clum A."/>
            <person name="Copeland A."/>
            <person name="Grisel N."/>
            <person name="Haridas S."/>
            <person name="Kipfer T."/>
            <person name="LaButti K."/>
            <person name="Lindquist E."/>
            <person name="Lipzen A."/>
            <person name="Maire R."/>
            <person name="Meier B."/>
            <person name="Mihaltcheva S."/>
            <person name="Molinier V."/>
            <person name="Murat C."/>
            <person name="Poggeler S."/>
            <person name="Quandt C.A."/>
            <person name="Sperisen C."/>
            <person name="Tritt A."/>
            <person name="Tisserant E."/>
            <person name="Crous P.W."/>
            <person name="Henrissat B."/>
            <person name="Nehls U."/>
            <person name="Egli S."/>
            <person name="Spatafora J.W."/>
            <person name="Grigoriev I.V."/>
            <person name="Martin F.M."/>
        </authorList>
    </citation>
    <scope>NUCLEOTIDE SEQUENCE [LARGE SCALE GENOMIC DNA]</scope>
    <source>
        <strain evidence="2 3">CBS 207.34</strain>
    </source>
</reference>
<evidence type="ECO:0000313" key="3">
    <source>
        <dbReference type="Proteomes" id="UP000250140"/>
    </source>
</evidence>
<dbReference type="Pfam" id="PF17316">
    <property type="entry name" value="Perilipin_2"/>
    <property type="match status" value="1"/>
</dbReference>
<evidence type="ECO:0000256" key="1">
    <source>
        <dbReference type="SAM" id="MobiDB-lite"/>
    </source>
</evidence>
<keyword evidence="3" id="KW-1185">Reference proteome</keyword>
<dbReference type="EMBL" id="KV751124">
    <property type="protein sequence ID" value="OCL01479.1"/>
    <property type="molecule type" value="Genomic_DNA"/>
</dbReference>
<accession>A0A8E2EMN9</accession>